<dbReference type="GO" id="GO:0005524">
    <property type="term" value="F:ATP binding"/>
    <property type="evidence" value="ECO:0007669"/>
    <property type="project" value="UniProtKB-KW"/>
</dbReference>
<feature type="transmembrane region" description="Helical" evidence="11">
    <location>
        <begin position="831"/>
        <end position="864"/>
    </location>
</feature>
<dbReference type="InterPro" id="IPR018303">
    <property type="entry name" value="ATPase_P-typ_P_site"/>
</dbReference>
<dbReference type="Proteomes" id="UP000282323">
    <property type="component" value="Unassembled WGS sequence"/>
</dbReference>
<dbReference type="InterPro" id="IPR008250">
    <property type="entry name" value="ATPase_P-typ_transduc_dom_A_sf"/>
</dbReference>
<keyword evidence="14" id="KW-1185">Reference proteome</keyword>
<dbReference type="InterPro" id="IPR044492">
    <property type="entry name" value="P_typ_ATPase_HD_dom"/>
</dbReference>
<keyword evidence="6" id="KW-0067">ATP-binding</keyword>
<dbReference type="InterPro" id="IPR023299">
    <property type="entry name" value="ATPase_P-typ_cyto_dom_N"/>
</dbReference>
<accession>A0A3N6M0X3</accession>
<evidence type="ECO:0000313" key="13">
    <source>
        <dbReference type="EMBL" id="RQG95257.1"/>
    </source>
</evidence>
<dbReference type="SUPFAM" id="SSF81660">
    <property type="entry name" value="Metal cation-transporting ATPase, ATP-binding domain N"/>
    <property type="match status" value="1"/>
</dbReference>
<evidence type="ECO:0000313" key="14">
    <source>
        <dbReference type="Proteomes" id="UP000282323"/>
    </source>
</evidence>
<reference evidence="13 14" key="1">
    <citation type="submission" date="2018-10" db="EMBL/GenBank/DDBJ databases">
        <title>Natrarchaeobius chitinivorans gen. nov., sp. nov., and Natrarchaeobius haloalkaliphilus sp. nov., alkaliphilic, chitin-utilizing haloarchaea from hypersaline alkaline lakes.</title>
        <authorList>
            <person name="Sorokin D.Y."/>
            <person name="Elcheninov A.G."/>
            <person name="Kostrikina N.A."/>
            <person name="Bale N.J."/>
            <person name="Sinninghe Damste J.S."/>
            <person name="Khijniak T.V."/>
            <person name="Kublanov I.V."/>
            <person name="Toshchakov S.V."/>
        </authorList>
    </citation>
    <scope>NUCLEOTIDE SEQUENCE [LARGE SCALE GENOMIC DNA]</scope>
    <source>
        <strain evidence="13 14">AArcht4T</strain>
    </source>
</reference>
<dbReference type="InterPro" id="IPR001757">
    <property type="entry name" value="P_typ_ATPase"/>
</dbReference>
<evidence type="ECO:0000256" key="10">
    <source>
        <dbReference type="SAM" id="MobiDB-lite"/>
    </source>
</evidence>
<evidence type="ECO:0000256" key="2">
    <source>
        <dbReference type="ARBA" id="ARBA00006024"/>
    </source>
</evidence>
<dbReference type="AlphaFoldDB" id="A0A3N6M0X3"/>
<dbReference type="Gene3D" id="3.40.1110.10">
    <property type="entry name" value="Calcium-transporting ATPase, cytoplasmic domain N"/>
    <property type="match status" value="1"/>
</dbReference>
<dbReference type="PANTHER" id="PTHR43520:SF8">
    <property type="entry name" value="P-TYPE CU(+) TRANSPORTER"/>
    <property type="match status" value="1"/>
</dbReference>
<dbReference type="InterPro" id="IPR036412">
    <property type="entry name" value="HAD-like_sf"/>
</dbReference>
<evidence type="ECO:0000256" key="1">
    <source>
        <dbReference type="ARBA" id="ARBA00004127"/>
    </source>
</evidence>
<proteinExistence type="inferred from homology"/>
<dbReference type="SUPFAM" id="SSF81653">
    <property type="entry name" value="Calcium ATPase, transduction domain A"/>
    <property type="match status" value="1"/>
</dbReference>
<gene>
    <name evidence="13" type="ORF">EA473_09805</name>
</gene>
<dbReference type="CDD" id="cd00371">
    <property type="entry name" value="HMA"/>
    <property type="match status" value="1"/>
</dbReference>
<feature type="transmembrane region" description="Helical" evidence="11">
    <location>
        <begin position="294"/>
        <end position="312"/>
    </location>
</feature>
<dbReference type="SUPFAM" id="SSF56784">
    <property type="entry name" value="HAD-like"/>
    <property type="match status" value="1"/>
</dbReference>
<dbReference type="SFLD" id="SFLDF00027">
    <property type="entry name" value="p-type_atpase"/>
    <property type="match status" value="1"/>
</dbReference>
<dbReference type="Pfam" id="PF00122">
    <property type="entry name" value="E1-E2_ATPase"/>
    <property type="match status" value="1"/>
</dbReference>
<dbReference type="GO" id="GO:0055070">
    <property type="term" value="P:copper ion homeostasis"/>
    <property type="evidence" value="ECO:0007669"/>
    <property type="project" value="TreeGrafter"/>
</dbReference>
<dbReference type="GO" id="GO:0005507">
    <property type="term" value="F:copper ion binding"/>
    <property type="evidence" value="ECO:0007669"/>
    <property type="project" value="TreeGrafter"/>
</dbReference>
<dbReference type="PRINTS" id="PR00120">
    <property type="entry name" value="HATPASE"/>
</dbReference>
<evidence type="ECO:0000256" key="4">
    <source>
        <dbReference type="ARBA" id="ARBA00022723"/>
    </source>
</evidence>
<dbReference type="NCBIfam" id="TIGR01525">
    <property type="entry name" value="ATPase-IB_hvy"/>
    <property type="match status" value="1"/>
</dbReference>
<feature type="domain" description="HMA" evidence="12">
    <location>
        <begin position="110"/>
        <end position="176"/>
    </location>
</feature>
<comment type="similarity">
    <text evidence="2">Belongs to the cation transport ATPase (P-type) (TC 3.A.3) family. Type IB subfamily.</text>
</comment>
<dbReference type="PROSITE" id="PS01229">
    <property type="entry name" value="COF_2"/>
    <property type="match status" value="1"/>
</dbReference>
<keyword evidence="7" id="KW-1278">Translocase</keyword>
<evidence type="ECO:0000256" key="5">
    <source>
        <dbReference type="ARBA" id="ARBA00022741"/>
    </source>
</evidence>
<dbReference type="GO" id="GO:0043682">
    <property type="term" value="F:P-type divalent copper transporter activity"/>
    <property type="evidence" value="ECO:0007669"/>
    <property type="project" value="TreeGrafter"/>
</dbReference>
<keyword evidence="9 11" id="KW-0472">Membrane</keyword>
<dbReference type="Pfam" id="PF00702">
    <property type="entry name" value="Hydrolase"/>
    <property type="match status" value="1"/>
</dbReference>
<protein>
    <submittedName>
        <fullName evidence="13">Cation-translocating P-type ATPase</fullName>
    </submittedName>
</protein>
<evidence type="ECO:0000256" key="9">
    <source>
        <dbReference type="ARBA" id="ARBA00023136"/>
    </source>
</evidence>
<dbReference type="GO" id="GO:0016887">
    <property type="term" value="F:ATP hydrolysis activity"/>
    <property type="evidence" value="ECO:0007669"/>
    <property type="project" value="InterPro"/>
</dbReference>
<evidence type="ECO:0000256" key="11">
    <source>
        <dbReference type="SAM" id="Phobius"/>
    </source>
</evidence>
<dbReference type="SFLD" id="SFLDG00002">
    <property type="entry name" value="C1.7:_P-type_atpase_like"/>
    <property type="match status" value="1"/>
</dbReference>
<dbReference type="InterPro" id="IPR023214">
    <property type="entry name" value="HAD_sf"/>
</dbReference>
<evidence type="ECO:0000256" key="3">
    <source>
        <dbReference type="ARBA" id="ARBA00022692"/>
    </source>
</evidence>
<dbReference type="GO" id="GO:0012505">
    <property type="term" value="C:endomembrane system"/>
    <property type="evidence" value="ECO:0007669"/>
    <property type="project" value="UniProtKB-SubCell"/>
</dbReference>
<keyword evidence="8 11" id="KW-1133">Transmembrane helix</keyword>
<evidence type="ECO:0000259" key="12">
    <source>
        <dbReference type="PROSITE" id="PS50846"/>
    </source>
</evidence>
<feature type="transmembrane region" description="Helical" evidence="11">
    <location>
        <begin position="472"/>
        <end position="495"/>
    </location>
</feature>
<keyword evidence="4" id="KW-0479">Metal-binding</keyword>
<sequence length="870" mass="90847">MTRSGSAPDAGQSASDERSVTDANGPVDDDPEGECTLCSLPTPSDPVTAASVDGTFCCRGCLEVHRTLETVDDVEESEVRDRIGRSSAIADDGDRSEGTDGIEPPASDADEEFLAVEGMHCSTCEAFLEATAESTDGVLSVDASYATETVRVAYDPDRLEPDDLPEIVSGYGYTARERGTDSDESGRDQALVKFLIGGGLFGMMVMVWYAVFLYPTYFGYDPVVDFGGYDGYYLAVNIWLMTSFVLFYTGYPILRGAFVSLRAGMPNMDLLVTTAAVGAYAYSTLAMALGRTDLYFDVSVAIVLVVTAGTYYEERIKRRAAGLLSDLTEQRVDEARRADGETVPLEAVEPGDHLLVRPGERVPLDGDVLEGTAAVDESLVTGESMPADKGPGDPVRGGTVVTDAPLVLEVGPDAESTLDRLVSIMWSIQSSRPGVQRLADRLATIFVPLVLALATIVTALLLATGSSLSTSLLVGLTVVIVSCPCALGLATPLAIASGVQTAAKRGIVVVAETIFEDAPDVDVVVLDKTGTLTTGSMTVDGVYADDTEESNEDAGRVLARAGAVESLSEHPIGAAIAAAASERLDASATDPGDELANVTDPDEDLEAVTDPDGELEAATPSNGCDNLEAAVDGFERDRRGVSAVVEGERVAVGHPDWCRERGLSVSAALESQVADARAAGDVPVTVGWGGQVRGVIVVGDAPRDRWRDAVDSLAKGREVVVLTGDDGASVDRFRAVDGVDEVFAGVPPEAKAETVRRLRARGTVAMVGDGSNDAPALAAADVGIAMGSATTLATDAADAVVLEDDLTAVVETFEVAAGTNRRVRENLGWAFVYNGVAIPLAITGLLNPLFAAVAMAASSALVVVNSTRSM</sequence>
<feature type="region of interest" description="Disordered" evidence="10">
    <location>
        <begin position="74"/>
        <end position="107"/>
    </location>
</feature>
<evidence type="ECO:0000256" key="6">
    <source>
        <dbReference type="ARBA" id="ARBA00022840"/>
    </source>
</evidence>
<feature type="transmembrane region" description="Helical" evidence="11">
    <location>
        <begin position="442"/>
        <end position="466"/>
    </location>
</feature>
<dbReference type="RefSeq" id="WP_124195444.1">
    <property type="nucleotide sequence ID" value="NZ_REGA01000006.1"/>
</dbReference>
<dbReference type="PROSITE" id="PS50846">
    <property type="entry name" value="HMA_2"/>
    <property type="match status" value="1"/>
</dbReference>
<dbReference type="InterPro" id="IPR036163">
    <property type="entry name" value="HMA_dom_sf"/>
</dbReference>
<dbReference type="NCBIfam" id="TIGR01494">
    <property type="entry name" value="ATPase_P-type"/>
    <property type="match status" value="2"/>
</dbReference>
<dbReference type="PROSITE" id="PS00154">
    <property type="entry name" value="ATPASE_E1_E2"/>
    <property type="match status" value="1"/>
</dbReference>
<dbReference type="Gene3D" id="3.40.50.1000">
    <property type="entry name" value="HAD superfamily/HAD-like"/>
    <property type="match status" value="1"/>
</dbReference>
<feature type="region of interest" description="Disordered" evidence="10">
    <location>
        <begin position="583"/>
        <end position="605"/>
    </location>
</feature>
<feature type="region of interest" description="Disordered" evidence="10">
    <location>
        <begin position="1"/>
        <end position="38"/>
    </location>
</feature>
<evidence type="ECO:0000256" key="8">
    <source>
        <dbReference type="ARBA" id="ARBA00022989"/>
    </source>
</evidence>
<dbReference type="OrthoDB" id="8588at2157"/>
<dbReference type="Gene3D" id="2.70.150.10">
    <property type="entry name" value="Calcium-transporting ATPase, cytoplasmic transduction domain A"/>
    <property type="match status" value="1"/>
</dbReference>
<dbReference type="Gene3D" id="3.30.70.100">
    <property type="match status" value="1"/>
</dbReference>
<evidence type="ECO:0000256" key="7">
    <source>
        <dbReference type="ARBA" id="ARBA00022967"/>
    </source>
</evidence>
<dbReference type="PANTHER" id="PTHR43520">
    <property type="entry name" value="ATP7, ISOFORM B"/>
    <property type="match status" value="1"/>
</dbReference>
<keyword evidence="3 11" id="KW-0812">Transmembrane</keyword>
<dbReference type="Pfam" id="PF00403">
    <property type="entry name" value="HMA"/>
    <property type="match status" value="1"/>
</dbReference>
<comment type="caution">
    <text evidence="13">The sequence shown here is derived from an EMBL/GenBank/DDBJ whole genome shotgun (WGS) entry which is preliminary data.</text>
</comment>
<organism evidence="13 14">
    <name type="scientific">Natrarchaeobius chitinivorans</name>
    <dbReference type="NCBI Taxonomy" id="1679083"/>
    <lineage>
        <taxon>Archaea</taxon>
        <taxon>Methanobacteriati</taxon>
        <taxon>Methanobacteriota</taxon>
        <taxon>Stenosarchaea group</taxon>
        <taxon>Halobacteria</taxon>
        <taxon>Halobacteriales</taxon>
        <taxon>Natrialbaceae</taxon>
        <taxon>Natrarchaeobius</taxon>
    </lineage>
</organism>
<dbReference type="InterPro" id="IPR023298">
    <property type="entry name" value="ATPase_P-typ_TM_dom_sf"/>
</dbReference>
<comment type="subcellular location">
    <subcellularLocation>
        <location evidence="1">Endomembrane system</location>
        <topology evidence="1">Multi-pass membrane protein</topology>
    </subcellularLocation>
</comment>
<dbReference type="InterPro" id="IPR059000">
    <property type="entry name" value="ATPase_P-type_domA"/>
</dbReference>
<feature type="transmembrane region" description="Helical" evidence="11">
    <location>
        <begin position="190"/>
        <end position="211"/>
    </location>
</feature>
<dbReference type="SUPFAM" id="SSF81665">
    <property type="entry name" value="Calcium ATPase, transmembrane domain M"/>
    <property type="match status" value="1"/>
</dbReference>
<dbReference type="SFLD" id="SFLDS00003">
    <property type="entry name" value="Haloacid_Dehalogenase"/>
    <property type="match status" value="1"/>
</dbReference>
<name>A0A3N6M0X3_NATCH</name>
<feature type="transmembrane region" description="Helical" evidence="11">
    <location>
        <begin position="270"/>
        <end position="288"/>
    </location>
</feature>
<dbReference type="InterPro" id="IPR006121">
    <property type="entry name" value="HMA_dom"/>
</dbReference>
<dbReference type="PRINTS" id="PR00119">
    <property type="entry name" value="CATATPASE"/>
</dbReference>
<feature type="transmembrane region" description="Helical" evidence="11">
    <location>
        <begin position="231"/>
        <end position="249"/>
    </location>
</feature>
<dbReference type="SUPFAM" id="SSF55008">
    <property type="entry name" value="HMA, heavy metal-associated domain"/>
    <property type="match status" value="1"/>
</dbReference>
<keyword evidence="5" id="KW-0547">Nucleotide-binding</keyword>
<dbReference type="GO" id="GO:0016020">
    <property type="term" value="C:membrane"/>
    <property type="evidence" value="ECO:0007669"/>
    <property type="project" value="InterPro"/>
</dbReference>
<dbReference type="EMBL" id="REGA01000006">
    <property type="protein sequence ID" value="RQG95257.1"/>
    <property type="molecule type" value="Genomic_DNA"/>
</dbReference>
<dbReference type="InterPro" id="IPR027256">
    <property type="entry name" value="P-typ_ATPase_IB"/>
</dbReference>